<gene>
    <name evidence="1" type="ORF">A2954_03490</name>
</gene>
<accession>A0A1F7IFC2</accession>
<dbReference type="STRING" id="1802056.A2954_03490"/>
<evidence type="ECO:0000313" key="1">
    <source>
        <dbReference type="EMBL" id="OGK42030.1"/>
    </source>
</evidence>
<sequence length="113" mass="12927">MNEQISSYSDCQRIIQAHHREHTCHLKCGHCPFKVPAKMRELSSRGITEAVTSDHGVTFYPLMYTPEGKIEAMIPVRLGIWTWKAIEYEGAFEPKMEVLVDFQSHSEAGMASW</sequence>
<dbReference type="Proteomes" id="UP000177698">
    <property type="component" value="Unassembled WGS sequence"/>
</dbReference>
<organism evidence="1 2">
    <name type="scientific">Candidatus Roizmanbacteria bacterium RIFCSPLOWO2_01_FULL_37_12</name>
    <dbReference type="NCBI Taxonomy" id="1802056"/>
    <lineage>
        <taxon>Bacteria</taxon>
        <taxon>Candidatus Roizmaniibacteriota</taxon>
    </lineage>
</organism>
<dbReference type="EMBL" id="MGAG01000006">
    <property type="protein sequence ID" value="OGK42030.1"/>
    <property type="molecule type" value="Genomic_DNA"/>
</dbReference>
<comment type="caution">
    <text evidence="1">The sequence shown here is derived from an EMBL/GenBank/DDBJ whole genome shotgun (WGS) entry which is preliminary data.</text>
</comment>
<reference evidence="1 2" key="1">
    <citation type="journal article" date="2016" name="Nat. Commun.">
        <title>Thousands of microbial genomes shed light on interconnected biogeochemical processes in an aquifer system.</title>
        <authorList>
            <person name="Anantharaman K."/>
            <person name="Brown C.T."/>
            <person name="Hug L.A."/>
            <person name="Sharon I."/>
            <person name="Castelle C.J."/>
            <person name="Probst A.J."/>
            <person name="Thomas B.C."/>
            <person name="Singh A."/>
            <person name="Wilkins M.J."/>
            <person name="Karaoz U."/>
            <person name="Brodie E.L."/>
            <person name="Williams K.H."/>
            <person name="Hubbard S.S."/>
            <person name="Banfield J.F."/>
        </authorList>
    </citation>
    <scope>NUCLEOTIDE SEQUENCE [LARGE SCALE GENOMIC DNA]</scope>
</reference>
<dbReference type="AlphaFoldDB" id="A0A1F7IFC2"/>
<protein>
    <submittedName>
        <fullName evidence="1">Uncharacterized protein</fullName>
    </submittedName>
</protein>
<evidence type="ECO:0000313" key="2">
    <source>
        <dbReference type="Proteomes" id="UP000177698"/>
    </source>
</evidence>
<proteinExistence type="predicted"/>
<name>A0A1F7IFC2_9BACT</name>